<comment type="caution">
    <text evidence="1">The sequence shown here is derived from an EMBL/GenBank/DDBJ whole genome shotgun (WGS) entry which is preliminary data.</text>
</comment>
<dbReference type="Proteomes" id="UP000054396">
    <property type="component" value="Unassembled WGS sequence"/>
</dbReference>
<gene>
    <name evidence="1" type="ORF">AVJ23_18830</name>
</gene>
<protein>
    <submittedName>
        <fullName evidence="1">Uncharacterized protein</fullName>
    </submittedName>
</protein>
<keyword evidence="2" id="KW-1185">Reference proteome</keyword>
<dbReference type="AlphaFoldDB" id="A0A0W7WF26"/>
<evidence type="ECO:0000313" key="1">
    <source>
        <dbReference type="EMBL" id="KUF09135.1"/>
    </source>
</evidence>
<evidence type="ECO:0000313" key="2">
    <source>
        <dbReference type="Proteomes" id="UP000054396"/>
    </source>
</evidence>
<reference evidence="1 2" key="1">
    <citation type="submission" date="2015-12" db="EMBL/GenBank/DDBJ databases">
        <authorList>
            <person name="Shamseldin A."/>
            <person name="Moawad H."/>
            <person name="Abd El-Rahim W.M."/>
            <person name="Sadowsky M.J."/>
        </authorList>
    </citation>
    <scope>NUCLEOTIDE SEQUENCE [LARGE SCALE GENOMIC DNA]</scope>
    <source>
        <strain evidence="1 2">SJ5A-1</strain>
    </source>
</reference>
<dbReference type="EMBL" id="LPXO01000016">
    <property type="protein sequence ID" value="KUF09135.1"/>
    <property type="molecule type" value="Genomic_DNA"/>
</dbReference>
<dbReference type="STRING" id="1685382.AVJ23_18830"/>
<dbReference type="RefSeq" id="WP_058863780.1">
    <property type="nucleotide sequence ID" value="NZ_LPXO01000016.1"/>
</dbReference>
<sequence>MLTPLDTRILTARPDHLHPKDAQDRHAAQMLAARKAAGGRGVAAWLARVLRAPARGRPMRAARLP</sequence>
<proteinExistence type="predicted"/>
<name>A0A0W7WF26_9RHOB</name>
<accession>A0A0W7WF26</accession>
<organism evidence="1 2">
    <name type="scientific">Pseudoponticoccus marisrubri</name>
    <dbReference type="NCBI Taxonomy" id="1685382"/>
    <lineage>
        <taxon>Bacteria</taxon>
        <taxon>Pseudomonadati</taxon>
        <taxon>Pseudomonadota</taxon>
        <taxon>Alphaproteobacteria</taxon>
        <taxon>Rhodobacterales</taxon>
        <taxon>Roseobacteraceae</taxon>
        <taxon>Pseudoponticoccus</taxon>
    </lineage>
</organism>